<evidence type="ECO:0000313" key="2">
    <source>
        <dbReference type="Proteomes" id="UP001195483"/>
    </source>
</evidence>
<reference evidence="1" key="1">
    <citation type="journal article" date="2021" name="Genome Biol. Evol.">
        <title>A High-Quality Reference Genome for a Parasitic Bivalve with Doubly Uniparental Inheritance (Bivalvia: Unionida).</title>
        <authorList>
            <person name="Smith C.H."/>
        </authorList>
    </citation>
    <scope>NUCLEOTIDE SEQUENCE</scope>
    <source>
        <strain evidence="1">CHS0354</strain>
    </source>
</reference>
<protein>
    <submittedName>
        <fullName evidence="1">Uncharacterized protein</fullName>
    </submittedName>
</protein>
<reference evidence="1" key="3">
    <citation type="submission" date="2023-05" db="EMBL/GenBank/DDBJ databases">
        <authorList>
            <person name="Smith C.H."/>
        </authorList>
    </citation>
    <scope>NUCLEOTIDE SEQUENCE</scope>
    <source>
        <strain evidence="1">CHS0354</strain>
        <tissue evidence="1">Mantle</tissue>
    </source>
</reference>
<name>A0AAE0S1Y9_9BIVA</name>
<dbReference type="EMBL" id="JAEAOA010001314">
    <property type="protein sequence ID" value="KAK3583713.1"/>
    <property type="molecule type" value="Genomic_DNA"/>
</dbReference>
<organism evidence="1 2">
    <name type="scientific">Potamilus streckersoni</name>
    <dbReference type="NCBI Taxonomy" id="2493646"/>
    <lineage>
        <taxon>Eukaryota</taxon>
        <taxon>Metazoa</taxon>
        <taxon>Spiralia</taxon>
        <taxon>Lophotrochozoa</taxon>
        <taxon>Mollusca</taxon>
        <taxon>Bivalvia</taxon>
        <taxon>Autobranchia</taxon>
        <taxon>Heteroconchia</taxon>
        <taxon>Palaeoheterodonta</taxon>
        <taxon>Unionida</taxon>
        <taxon>Unionoidea</taxon>
        <taxon>Unionidae</taxon>
        <taxon>Ambleminae</taxon>
        <taxon>Lampsilini</taxon>
        <taxon>Potamilus</taxon>
    </lineage>
</organism>
<dbReference type="Proteomes" id="UP001195483">
    <property type="component" value="Unassembled WGS sequence"/>
</dbReference>
<comment type="caution">
    <text evidence="1">The sequence shown here is derived from an EMBL/GenBank/DDBJ whole genome shotgun (WGS) entry which is preliminary data.</text>
</comment>
<keyword evidence="2" id="KW-1185">Reference proteome</keyword>
<sequence length="88" mass="10430">MEMNTFYSLTKSVFKVMVHSFVQPFERTHAITRHKEENQERLIQDLDPLSISGPLTLQKVRTGHKRWLIRQLIMQENPCFCRPSKSKS</sequence>
<dbReference type="AlphaFoldDB" id="A0AAE0S1Y9"/>
<proteinExistence type="predicted"/>
<reference evidence="1" key="2">
    <citation type="journal article" date="2021" name="Genome Biol. Evol.">
        <title>Developing a high-quality reference genome for a parasitic bivalve with doubly uniparental inheritance (Bivalvia: Unionida).</title>
        <authorList>
            <person name="Smith C.H."/>
        </authorList>
    </citation>
    <scope>NUCLEOTIDE SEQUENCE</scope>
    <source>
        <strain evidence="1">CHS0354</strain>
        <tissue evidence="1">Mantle</tissue>
    </source>
</reference>
<gene>
    <name evidence="1" type="ORF">CHS0354_021467</name>
</gene>
<evidence type="ECO:0000313" key="1">
    <source>
        <dbReference type="EMBL" id="KAK3583713.1"/>
    </source>
</evidence>
<accession>A0AAE0S1Y9</accession>